<evidence type="ECO:0000256" key="1">
    <source>
        <dbReference type="ARBA" id="ARBA00006336"/>
    </source>
</evidence>
<gene>
    <name evidence="4" type="ORF">ACFQO8_13545</name>
</gene>
<comment type="caution">
    <text evidence="4">The sequence shown here is derived from an EMBL/GenBank/DDBJ whole genome shotgun (WGS) entry which is preliminary data.</text>
</comment>
<evidence type="ECO:0000259" key="3">
    <source>
        <dbReference type="Pfam" id="PF00857"/>
    </source>
</evidence>
<feature type="domain" description="Isochorismatase-like" evidence="3">
    <location>
        <begin position="8"/>
        <end position="178"/>
    </location>
</feature>
<dbReference type="InterPro" id="IPR036380">
    <property type="entry name" value="Isochorismatase-like_sf"/>
</dbReference>
<proteinExistence type="inferred from homology"/>
<dbReference type="PANTHER" id="PTHR43540:SF1">
    <property type="entry name" value="ISOCHORISMATASE HYDROLASE"/>
    <property type="match status" value="1"/>
</dbReference>
<organism evidence="4 5">
    <name type="scientific">Exiguobacterium aestuarii</name>
    <dbReference type="NCBI Taxonomy" id="273527"/>
    <lineage>
        <taxon>Bacteria</taxon>
        <taxon>Bacillati</taxon>
        <taxon>Bacillota</taxon>
        <taxon>Bacilli</taxon>
        <taxon>Bacillales</taxon>
        <taxon>Bacillales Family XII. Incertae Sedis</taxon>
        <taxon>Exiguobacterium</taxon>
    </lineage>
</organism>
<evidence type="ECO:0000313" key="5">
    <source>
        <dbReference type="Proteomes" id="UP001596439"/>
    </source>
</evidence>
<dbReference type="CDD" id="cd01014">
    <property type="entry name" value="nicotinamidase_related"/>
    <property type="match status" value="1"/>
</dbReference>
<accession>A0ABW2PNW4</accession>
<dbReference type="PANTHER" id="PTHR43540">
    <property type="entry name" value="PEROXYUREIDOACRYLATE/UREIDOACRYLATE AMIDOHYDROLASE-RELATED"/>
    <property type="match status" value="1"/>
</dbReference>
<evidence type="ECO:0000313" key="4">
    <source>
        <dbReference type="EMBL" id="MFC7391158.1"/>
    </source>
</evidence>
<protein>
    <submittedName>
        <fullName evidence="4">Cysteine hydrolase family protein</fullName>
        <ecNumber evidence="4">3.-.-.-</ecNumber>
    </submittedName>
</protein>
<comment type="similarity">
    <text evidence="1">Belongs to the isochorismatase family.</text>
</comment>
<keyword evidence="5" id="KW-1185">Reference proteome</keyword>
<evidence type="ECO:0000256" key="2">
    <source>
        <dbReference type="ARBA" id="ARBA00022801"/>
    </source>
</evidence>
<dbReference type="InterPro" id="IPR000868">
    <property type="entry name" value="Isochorismatase-like_dom"/>
</dbReference>
<reference evidence="5" key="1">
    <citation type="journal article" date="2019" name="Int. J. Syst. Evol. Microbiol.">
        <title>The Global Catalogue of Microorganisms (GCM) 10K type strain sequencing project: providing services to taxonomists for standard genome sequencing and annotation.</title>
        <authorList>
            <consortium name="The Broad Institute Genomics Platform"/>
            <consortium name="The Broad Institute Genome Sequencing Center for Infectious Disease"/>
            <person name="Wu L."/>
            <person name="Ma J."/>
        </authorList>
    </citation>
    <scope>NUCLEOTIDE SEQUENCE [LARGE SCALE GENOMIC DNA]</scope>
    <source>
        <strain evidence="5">CCUG 55590</strain>
    </source>
</reference>
<dbReference type="InterPro" id="IPR050272">
    <property type="entry name" value="Isochorismatase-like_hydrls"/>
</dbReference>
<dbReference type="Pfam" id="PF00857">
    <property type="entry name" value="Isochorismatase"/>
    <property type="match status" value="1"/>
</dbReference>
<sequence>MQTPVIPLLIIDVQQAFHDPSWGSRNNPQCEENIARLIEAWEAQNQPIIYVQHVTQVPTSLFYFKKDGHLFQDFIQPREQDVILTKQVNSAFIGTDLQERLESLGATQIVITGLITNHCVETTARMAGNLGFNPIVVSDATATFDRQSISGTWIPAAVIHDVSIASLNEEFASIQTTETMLQFIQQKEVQPFS</sequence>
<dbReference type="EC" id="3.-.-.-" evidence="4"/>
<dbReference type="Gene3D" id="3.40.50.850">
    <property type="entry name" value="Isochorismatase-like"/>
    <property type="match status" value="1"/>
</dbReference>
<dbReference type="GO" id="GO:0016787">
    <property type="term" value="F:hydrolase activity"/>
    <property type="evidence" value="ECO:0007669"/>
    <property type="project" value="UniProtKB-KW"/>
</dbReference>
<keyword evidence="2 4" id="KW-0378">Hydrolase</keyword>
<dbReference type="EMBL" id="JBHTCE010000004">
    <property type="protein sequence ID" value="MFC7391158.1"/>
    <property type="molecule type" value="Genomic_DNA"/>
</dbReference>
<dbReference type="RefSeq" id="WP_214790888.1">
    <property type="nucleotide sequence ID" value="NZ_JANIEL010000042.1"/>
</dbReference>
<name>A0ABW2PNW4_9BACL</name>
<dbReference type="SUPFAM" id="SSF52499">
    <property type="entry name" value="Isochorismatase-like hydrolases"/>
    <property type="match status" value="1"/>
</dbReference>
<dbReference type="Proteomes" id="UP001596439">
    <property type="component" value="Unassembled WGS sequence"/>
</dbReference>